<dbReference type="AlphaFoldDB" id="A0A8S2SP88"/>
<dbReference type="EMBL" id="CAJOBJ010024444">
    <property type="protein sequence ID" value="CAF4235365.1"/>
    <property type="molecule type" value="Genomic_DNA"/>
</dbReference>
<name>A0A8S2SP88_9BILA</name>
<dbReference type="Proteomes" id="UP000681720">
    <property type="component" value="Unassembled WGS sequence"/>
</dbReference>
<proteinExistence type="predicted"/>
<reference evidence="1" key="1">
    <citation type="submission" date="2021-02" db="EMBL/GenBank/DDBJ databases">
        <authorList>
            <person name="Nowell W R."/>
        </authorList>
    </citation>
    <scope>NUCLEOTIDE SEQUENCE</scope>
</reference>
<comment type="caution">
    <text evidence="1">The sequence shown here is derived from an EMBL/GenBank/DDBJ whole genome shotgun (WGS) entry which is preliminary data.</text>
</comment>
<sequence length="69" mass="7809">SSQLLDTSQCHNDSITRLLSQLQLHSQNKIQEQQPKYYTLQPEEDVEYISATPQPTFNQSLSSPALSTT</sequence>
<evidence type="ECO:0000313" key="2">
    <source>
        <dbReference type="Proteomes" id="UP000681720"/>
    </source>
</evidence>
<protein>
    <submittedName>
        <fullName evidence="1">Uncharacterized protein</fullName>
    </submittedName>
</protein>
<organism evidence="1 2">
    <name type="scientific">Rotaria magnacalcarata</name>
    <dbReference type="NCBI Taxonomy" id="392030"/>
    <lineage>
        <taxon>Eukaryota</taxon>
        <taxon>Metazoa</taxon>
        <taxon>Spiralia</taxon>
        <taxon>Gnathifera</taxon>
        <taxon>Rotifera</taxon>
        <taxon>Eurotatoria</taxon>
        <taxon>Bdelloidea</taxon>
        <taxon>Philodinida</taxon>
        <taxon>Philodinidae</taxon>
        <taxon>Rotaria</taxon>
    </lineage>
</organism>
<feature type="non-terminal residue" evidence="1">
    <location>
        <position position="69"/>
    </location>
</feature>
<gene>
    <name evidence="1" type="ORF">GIL414_LOCUS23031</name>
</gene>
<evidence type="ECO:0000313" key="1">
    <source>
        <dbReference type="EMBL" id="CAF4235365.1"/>
    </source>
</evidence>
<feature type="non-terminal residue" evidence="1">
    <location>
        <position position="1"/>
    </location>
</feature>
<accession>A0A8S2SP88</accession>